<feature type="domain" description="Metallo-beta-lactamase" evidence="13">
    <location>
        <begin position="27"/>
        <end position="223"/>
    </location>
</feature>
<evidence type="ECO:0000256" key="7">
    <source>
        <dbReference type="ARBA" id="ARBA00022839"/>
    </source>
</evidence>
<accession>A0A1G2CXI4</accession>
<comment type="subunit">
    <text evidence="9">Homodimer, may be a subunit of the RNA degradosome.</text>
</comment>
<reference evidence="14 15" key="1">
    <citation type="journal article" date="2016" name="Nat. Commun.">
        <title>Thousands of microbial genomes shed light on interconnected biogeochemical processes in an aquifer system.</title>
        <authorList>
            <person name="Anantharaman K."/>
            <person name="Brown C.T."/>
            <person name="Hug L.A."/>
            <person name="Sharon I."/>
            <person name="Castelle C.J."/>
            <person name="Probst A.J."/>
            <person name="Thomas B.C."/>
            <person name="Singh A."/>
            <person name="Wilkins M.J."/>
            <person name="Karaoz U."/>
            <person name="Brodie E.L."/>
            <person name="Williams K.H."/>
            <person name="Hubbard S.S."/>
            <person name="Banfield J.F."/>
        </authorList>
    </citation>
    <scope>NUCLEOTIDE SEQUENCE [LARGE SCALE GENOMIC DNA]</scope>
</reference>
<dbReference type="GO" id="GO:0004534">
    <property type="term" value="F:5'-3' RNA exonuclease activity"/>
    <property type="evidence" value="ECO:0007669"/>
    <property type="project" value="UniProtKB-UniRule"/>
</dbReference>
<dbReference type="InterPro" id="IPR004613">
    <property type="entry name" value="RNase_J"/>
</dbReference>
<dbReference type="InterPro" id="IPR001587">
    <property type="entry name" value="RNase_J_CS"/>
</dbReference>
<evidence type="ECO:0000256" key="12">
    <source>
        <dbReference type="PIRSR" id="PIRSR004803-3"/>
    </source>
</evidence>
<evidence type="ECO:0000256" key="10">
    <source>
        <dbReference type="PIRSR" id="PIRSR004803-1"/>
    </source>
</evidence>
<evidence type="ECO:0000259" key="13">
    <source>
        <dbReference type="SMART" id="SM00849"/>
    </source>
</evidence>
<feature type="active site" description="Proton acceptor" evidence="10">
    <location>
        <position position="377"/>
    </location>
</feature>
<evidence type="ECO:0000256" key="9">
    <source>
        <dbReference type="HAMAP-Rule" id="MF_01491"/>
    </source>
</evidence>
<keyword evidence="12" id="KW-0106">Calcium</keyword>
<dbReference type="Pfam" id="PF00753">
    <property type="entry name" value="Lactamase_B"/>
    <property type="match status" value="1"/>
</dbReference>
<comment type="function">
    <text evidence="9">An RNase that has 5'-3' exonuclease and possibly endonuclease activity. Involved in maturation of rRNA and in some organisms also mRNA maturation and/or decay.</text>
</comment>
<dbReference type="InterPro" id="IPR055132">
    <property type="entry name" value="RNase_J_b_CASP"/>
</dbReference>
<evidence type="ECO:0000256" key="8">
    <source>
        <dbReference type="ARBA" id="ARBA00022884"/>
    </source>
</evidence>
<dbReference type="InterPro" id="IPR042173">
    <property type="entry name" value="RNase_J_2"/>
</dbReference>
<feature type="active site" description="Proton donor" evidence="10">
    <location>
        <position position="203"/>
    </location>
</feature>
<dbReference type="GO" id="GO:0003723">
    <property type="term" value="F:RNA binding"/>
    <property type="evidence" value="ECO:0007669"/>
    <property type="project" value="UniProtKB-UniRule"/>
</dbReference>
<keyword evidence="7 9" id="KW-0269">Exonuclease</keyword>
<dbReference type="SUPFAM" id="SSF56281">
    <property type="entry name" value="Metallo-hydrolase/oxidoreductase"/>
    <property type="match status" value="1"/>
</dbReference>
<feature type="binding site" evidence="12">
    <location>
        <position position="84"/>
    </location>
    <ligand>
        <name>Zn(2+)</name>
        <dbReference type="ChEBI" id="CHEBI:29105"/>
        <label>1</label>
        <note>catalytic</note>
    </ligand>
</feature>
<dbReference type="GO" id="GO:0008270">
    <property type="term" value="F:zinc ion binding"/>
    <property type="evidence" value="ECO:0007669"/>
    <property type="project" value="InterPro"/>
</dbReference>
<evidence type="ECO:0000256" key="2">
    <source>
        <dbReference type="ARBA" id="ARBA00022722"/>
    </source>
</evidence>
<dbReference type="GO" id="GO:0006364">
    <property type="term" value="P:rRNA processing"/>
    <property type="evidence" value="ECO:0007669"/>
    <property type="project" value="UniProtKB-UniRule"/>
</dbReference>
<dbReference type="Gene3D" id="3.40.50.10710">
    <property type="entry name" value="Metallo-hydrolase/oxidoreductase"/>
    <property type="match status" value="1"/>
</dbReference>
<keyword evidence="6 12" id="KW-0862">Zinc</keyword>
<dbReference type="PANTHER" id="PTHR43694:SF1">
    <property type="entry name" value="RIBONUCLEASE J"/>
    <property type="match status" value="1"/>
</dbReference>
<evidence type="ECO:0000256" key="1">
    <source>
        <dbReference type="ARBA" id="ARBA00022490"/>
    </source>
</evidence>
<organism evidence="14 15">
    <name type="scientific">Candidatus Lloydbacteria bacterium RIFCSPHIGHO2_01_FULL_49_22</name>
    <dbReference type="NCBI Taxonomy" id="1798658"/>
    <lineage>
        <taxon>Bacteria</taxon>
        <taxon>Candidatus Lloydiibacteriota</taxon>
    </lineage>
</organism>
<evidence type="ECO:0000256" key="4">
    <source>
        <dbReference type="ARBA" id="ARBA00022759"/>
    </source>
</evidence>
<dbReference type="SMART" id="SM00849">
    <property type="entry name" value="Lactamase_B"/>
    <property type="match status" value="1"/>
</dbReference>
<dbReference type="InterPro" id="IPR036866">
    <property type="entry name" value="RibonucZ/Hydroxyglut_hydro"/>
</dbReference>
<keyword evidence="3 12" id="KW-0479">Metal-binding</keyword>
<dbReference type="EC" id="3.1.-.-" evidence="9"/>
<evidence type="ECO:0000256" key="5">
    <source>
        <dbReference type="ARBA" id="ARBA00022801"/>
    </source>
</evidence>
<dbReference type="InterPro" id="IPR030854">
    <property type="entry name" value="RNase_J_bac"/>
</dbReference>
<keyword evidence="8 9" id="KW-0694">RNA-binding</keyword>
<dbReference type="Gene3D" id="3.60.15.10">
    <property type="entry name" value="Ribonuclease Z/Hydroxyacylglutathione hydrolase-like"/>
    <property type="match status" value="1"/>
</dbReference>
<dbReference type="Pfam" id="PF17770">
    <property type="entry name" value="RNase_J_C"/>
    <property type="match status" value="1"/>
</dbReference>
<keyword evidence="1 9" id="KW-0963">Cytoplasm</keyword>
<dbReference type="PROSITE" id="PS01292">
    <property type="entry name" value="UPF0036"/>
    <property type="match status" value="1"/>
</dbReference>
<evidence type="ECO:0000313" key="14">
    <source>
        <dbReference type="EMBL" id="OGZ05410.1"/>
    </source>
</evidence>
<dbReference type="GO" id="GO:0005737">
    <property type="term" value="C:cytoplasm"/>
    <property type="evidence" value="ECO:0007669"/>
    <property type="project" value="UniProtKB-SubCell"/>
</dbReference>
<feature type="binding site" evidence="12">
    <location>
        <position position="171"/>
    </location>
    <ligand>
        <name>Zn(2+)</name>
        <dbReference type="ChEBI" id="CHEBI:29105"/>
        <label>1</label>
        <note>catalytic</note>
    </ligand>
</feature>
<dbReference type="Pfam" id="PF07521">
    <property type="entry name" value="RMMBL"/>
    <property type="match status" value="1"/>
</dbReference>
<evidence type="ECO:0000313" key="15">
    <source>
        <dbReference type="Proteomes" id="UP000177122"/>
    </source>
</evidence>
<feature type="binding site" evidence="12">
    <location>
        <position position="453"/>
    </location>
    <ligand>
        <name>Ca(2+)</name>
        <dbReference type="ChEBI" id="CHEBI:29108"/>
    </ligand>
</feature>
<feature type="binding site" evidence="12">
    <location>
        <position position="57"/>
    </location>
    <ligand>
        <name>Ca(2+)</name>
        <dbReference type="ChEBI" id="CHEBI:29108"/>
    </ligand>
</feature>
<gene>
    <name evidence="9" type="primary">rnj</name>
    <name evidence="14" type="ORF">A2845_02065</name>
</gene>
<keyword evidence="4 9" id="KW-0255">Endonuclease</keyword>
<dbReference type="Proteomes" id="UP000177122">
    <property type="component" value="Unassembled WGS sequence"/>
</dbReference>
<feature type="binding site" evidence="12">
    <location>
        <position position="80"/>
    </location>
    <ligand>
        <name>Zn(2+)</name>
        <dbReference type="ChEBI" id="CHEBI:29105"/>
        <label>1</label>
        <note>catalytic</note>
    </ligand>
</feature>
<name>A0A1G2CXI4_9BACT</name>
<comment type="caution">
    <text evidence="14">The sequence shown here is derived from an EMBL/GenBank/DDBJ whole genome shotgun (WGS) entry which is preliminary data.</text>
</comment>
<comment type="cofactor">
    <cofactor evidence="12">
        <name>Ca(2+)</name>
        <dbReference type="ChEBI" id="CHEBI:29108"/>
    </cofactor>
    <text evidence="12">Binds 1 Ca(2+) cation per subunit. Seen in 1 crystal structure, it is not clear if it is physiologically important.</text>
</comment>
<feature type="binding site" evidence="12">
    <location>
        <position position="82"/>
    </location>
    <ligand>
        <name>Zn(2+)</name>
        <dbReference type="ChEBI" id="CHEBI:29105"/>
        <label>1</label>
        <note>catalytic</note>
    </ligand>
</feature>
<dbReference type="InterPro" id="IPR041636">
    <property type="entry name" value="RNase_J_C"/>
</dbReference>
<feature type="binding site" evidence="12">
    <location>
        <position position="55"/>
    </location>
    <ligand>
        <name>Ca(2+)</name>
        <dbReference type="ChEBI" id="CHEBI:29108"/>
    </ligand>
</feature>
<dbReference type="NCBIfam" id="TIGR00649">
    <property type="entry name" value="MG423"/>
    <property type="match status" value="1"/>
</dbReference>
<feature type="binding site" evidence="12">
    <location>
        <position position="399"/>
    </location>
    <ligand>
        <name>Zn(2+)</name>
        <dbReference type="ChEBI" id="CHEBI:29105"/>
        <label>1</label>
        <note>catalytic</note>
    </ligand>
</feature>
<dbReference type="InterPro" id="IPR011108">
    <property type="entry name" value="RMMBL"/>
</dbReference>
<feature type="binding site" evidence="12">
    <location>
        <position position="149"/>
    </location>
    <ligand>
        <name>Zn(2+)</name>
        <dbReference type="ChEBI" id="CHEBI:29105"/>
        <label>1</label>
        <note>catalytic</note>
    </ligand>
</feature>
<proteinExistence type="inferred from homology"/>
<dbReference type="HAMAP" id="MF_01491">
    <property type="entry name" value="RNase_J_bact"/>
    <property type="match status" value="1"/>
</dbReference>
<dbReference type="CDD" id="cd07714">
    <property type="entry name" value="RNaseJ_MBL-fold"/>
    <property type="match status" value="1"/>
</dbReference>
<feature type="binding site" evidence="12">
    <location>
        <position position="85"/>
    </location>
    <ligand>
        <name>Zn(2+)</name>
        <dbReference type="ChEBI" id="CHEBI:29105"/>
        <label>1</label>
        <note>catalytic</note>
    </ligand>
</feature>
<dbReference type="PIRSF" id="PIRSF004803">
    <property type="entry name" value="RnjA"/>
    <property type="match status" value="1"/>
</dbReference>
<dbReference type="Gene3D" id="3.10.20.580">
    <property type="match status" value="1"/>
</dbReference>
<sequence>MPNRQSAQTASKPTLKIIPLGGIEEVGENMTVLEYGDDIIVIDMGLGFPDETMPGIDYIIPNTKYLEDNKKRIKAVIITHGHLDHIGAIPYIMPKIGDPPIYTMKLTGELIKKRLEEFHLLGRSQIHELNKDDVLTLGNFRIRFFRINHNIPDGVGLAINTPAGLLVYATDWKFDHTPVDGRPSEFDKLASYGGEGVALLMSDSTNAEKPGYSISERTLGETIDRIMAESKGRVIFATFSTLISRIQQVIDAAYKSNRKLVVTGRSMVNNIEICLATNYLTLPAKGMIIKMEQANKLPDNQVVILTTGSQGEEAAALARIARSEHKTIQVKKGDTCVVSANPIPGNERSVSSVLSNLARLGARVLYNKMLDIHTSGHAYQEDLKLMIALTKPKNFMPIHGEHHMLVAHANLAQSVGVPEDRIFTLDNGQMLEVSDEGVKVLEAKIPTGYVFVDGLGVGDVGEVVLRDRQVMAKDGMFVVIMTIERKSGKLTQAPDILSRGFIYMKGSEDLLKEVKHEVRKIVENKGKGHADPNWAFIRSEVRDQVGEFLFQRTERRPMILPVIIEV</sequence>
<evidence type="ECO:0000256" key="6">
    <source>
        <dbReference type="ARBA" id="ARBA00022833"/>
    </source>
</evidence>
<comment type="cofactor">
    <cofactor evidence="12">
        <name>Zn(2+)</name>
        <dbReference type="ChEBI" id="CHEBI:29105"/>
    </cofactor>
    <text evidence="12">Binds 2 Zn(2+) ions per subunit. It is not clear if Zn(2+) or Mg(2+) is physiologically important.</text>
</comment>
<evidence type="ECO:0000256" key="11">
    <source>
        <dbReference type="PIRSR" id="PIRSR004803-2"/>
    </source>
</evidence>
<dbReference type="Pfam" id="PF22505">
    <property type="entry name" value="RNase_J_b_CASP"/>
    <property type="match status" value="1"/>
</dbReference>
<comment type="similarity">
    <text evidence="9">Belongs to the metallo-beta-lactamase superfamily. RNA-metabolizing metallo-beta-lactamase-like family. Bacterial RNase J subfamily.</text>
</comment>
<protein>
    <recommendedName>
        <fullName evidence="9">Ribonuclease J</fullName>
        <shortName evidence="9">RNase J</shortName>
        <ecNumber evidence="9">3.1.-.-</ecNumber>
    </recommendedName>
</protein>
<dbReference type="InterPro" id="IPR001279">
    <property type="entry name" value="Metallo-B-lactamas"/>
</dbReference>
<keyword evidence="2 9" id="KW-0540">Nuclease</keyword>
<keyword evidence="5 9" id="KW-0378">Hydrolase</keyword>
<feature type="binding site" evidence="9 11">
    <location>
        <begin position="373"/>
        <end position="377"/>
    </location>
    <ligand>
        <name>substrate</name>
    </ligand>
</feature>
<keyword evidence="9" id="KW-0698">rRNA processing</keyword>
<dbReference type="PANTHER" id="PTHR43694">
    <property type="entry name" value="RIBONUCLEASE J"/>
    <property type="match status" value="1"/>
</dbReference>
<dbReference type="GO" id="GO:0004521">
    <property type="term" value="F:RNA endonuclease activity"/>
    <property type="evidence" value="ECO:0007669"/>
    <property type="project" value="UniProtKB-UniRule"/>
</dbReference>
<dbReference type="EMBL" id="MHLI01000012">
    <property type="protein sequence ID" value="OGZ05410.1"/>
    <property type="molecule type" value="Genomic_DNA"/>
</dbReference>
<comment type="subcellular location">
    <subcellularLocation>
        <location evidence="9">Cytoplasm</location>
    </subcellularLocation>
</comment>
<dbReference type="AlphaFoldDB" id="A0A1G2CXI4"/>
<evidence type="ECO:0000256" key="3">
    <source>
        <dbReference type="ARBA" id="ARBA00022723"/>
    </source>
</evidence>